<comment type="caution">
    <text evidence="2">The sequence shown here is derived from an EMBL/GenBank/DDBJ whole genome shotgun (WGS) entry which is preliminary data.</text>
</comment>
<proteinExistence type="predicted"/>
<sequence length="325" mass="37561">MHRLKKIYHIVRNFLFGLLNKEFLIFLFFLFLSGIFWLMMTLNETYERELPVAVRINGVPKNVVITTDISDTMYVTVRDKGFILASYSLSKRIRPIVLNFSTYANKQSGHGQIPLSDLQRLVRQRIFASSTIVSVKIEKPDFYFNYGRNKRVKVKLVGNIIPRKNYYLSHVQFVPDKVIIYASAAKLDSINAVFTEYQNVVNFDDTVVKTVRLKAMTGVKIVPQSVKLSLYPDILTEESVVVPITAINKPENLTVRTFPQKVRVHFTVGASIFRTIKSSDFRVVVDYREVAARRSEKCKLYLQNKPRGVGNVRMEMEQVDYLIEQ</sequence>
<evidence type="ECO:0008006" key="4">
    <source>
        <dbReference type="Google" id="ProtNLM"/>
    </source>
</evidence>
<keyword evidence="1" id="KW-0812">Transmembrane</keyword>
<feature type="transmembrane region" description="Helical" evidence="1">
    <location>
        <begin position="21"/>
        <end position="40"/>
    </location>
</feature>
<dbReference type="RefSeq" id="WP_116616514.1">
    <property type="nucleotide sequence ID" value="NZ_CALDWB010000015.1"/>
</dbReference>
<accession>A0A2U0U7F5</accession>
<dbReference type="PANTHER" id="PTHR37804:SF1">
    <property type="entry name" value="CDAA REGULATORY PROTEIN CDAR"/>
    <property type="match status" value="1"/>
</dbReference>
<protein>
    <recommendedName>
        <fullName evidence="4">YbbR-like protein</fullName>
    </recommendedName>
</protein>
<keyword evidence="1" id="KW-0472">Membrane</keyword>
<dbReference type="AlphaFoldDB" id="A0A2U0U7F5"/>
<dbReference type="Gene3D" id="2.170.120.30">
    <property type="match status" value="1"/>
</dbReference>
<keyword evidence="1" id="KW-1133">Transmembrane helix</keyword>
<dbReference type="EMBL" id="QENY01000010">
    <property type="protein sequence ID" value="PVX53585.1"/>
    <property type="molecule type" value="Genomic_DNA"/>
</dbReference>
<organism evidence="2 3">
    <name type="scientific">Hallella colorans</name>
    <dbReference type="NCBI Taxonomy" id="1703337"/>
    <lineage>
        <taxon>Bacteria</taxon>
        <taxon>Pseudomonadati</taxon>
        <taxon>Bacteroidota</taxon>
        <taxon>Bacteroidia</taxon>
        <taxon>Bacteroidales</taxon>
        <taxon>Prevotellaceae</taxon>
        <taxon>Hallella</taxon>
    </lineage>
</organism>
<evidence type="ECO:0000313" key="2">
    <source>
        <dbReference type="EMBL" id="PVX53585.1"/>
    </source>
</evidence>
<evidence type="ECO:0000256" key="1">
    <source>
        <dbReference type="SAM" id="Phobius"/>
    </source>
</evidence>
<dbReference type="InterPro" id="IPR053154">
    <property type="entry name" value="c-di-AMP_regulator"/>
</dbReference>
<evidence type="ECO:0000313" key="3">
    <source>
        <dbReference type="Proteomes" id="UP000245870"/>
    </source>
</evidence>
<keyword evidence="3" id="KW-1185">Reference proteome</keyword>
<dbReference type="PANTHER" id="PTHR37804">
    <property type="entry name" value="CDAA REGULATORY PROTEIN CDAR"/>
    <property type="match status" value="1"/>
</dbReference>
<name>A0A2U0U7F5_9BACT</name>
<reference evidence="2 3" key="1">
    <citation type="submission" date="2018-05" db="EMBL/GenBank/DDBJ databases">
        <title>Genomic Encyclopedia of Type Strains, Phase IV (KMG-IV): sequencing the most valuable type-strain genomes for metagenomic binning, comparative biology and taxonomic classification.</title>
        <authorList>
            <person name="Goeker M."/>
        </authorList>
    </citation>
    <scope>NUCLEOTIDE SEQUENCE [LARGE SCALE GENOMIC DNA]</scope>
    <source>
        <strain evidence="2 3">DSM 100333</strain>
    </source>
</reference>
<dbReference type="OrthoDB" id="1115707at2"/>
<gene>
    <name evidence="2" type="ORF">C7379_11010</name>
</gene>
<dbReference type="Proteomes" id="UP000245870">
    <property type="component" value="Unassembled WGS sequence"/>
</dbReference>
<dbReference type="Gene3D" id="2.170.120.40">
    <property type="entry name" value="YbbR-like domain"/>
    <property type="match status" value="1"/>
</dbReference>